<sequence length="223" mass="23681">MATIWEGFSVRWYGEVLSSANFRAAATNSLVIALAAAGIATVLATMAALGFRGRKLGGAGLMMPFLSFPLVIPEIVTAVATLIFFISIGVPLGLVGLIAAHTVFCIPFAFLTVKARLDSMDETIERAASDLYATPLKGFYYVTLPLLWPAVMSGFLLAFIVSLDDFIISLFLAGPSSTTLPIYMFGMIRLGVTPAVNAISVVILVLSLAVVGVAALINRFNRI</sequence>
<proteinExistence type="inferred from homology"/>
<keyword evidence="4" id="KW-1003">Cell membrane</keyword>
<name>A0A2U2DL35_9HYPH</name>
<reference evidence="13 14" key="1">
    <citation type="submission" date="2018-05" db="EMBL/GenBank/DDBJ databases">
        <title>The draft genome of strain NS-104.</title>
        <authorList>
            <person name="Hang P."/>
            <person name="Jiang J."/>
        </authorList>
    </citation>
    <scope>NUCLEOTIDE SEQUENCE [LARGE SCALE GENOMIC DNA]</scope>
    <source>
        <strain evidence="13 14">NS-104</strain>
    </source>
</reference>
<evidence type="ECO:0000259" key="12">
    <source>
        <dbReference type="PROSITE" id="PS50928"/>
    </source>
</evidence>
<keyword evidence="7 11" id="KW-1133">Transmembrane helix</keyword>
<feature type="transmembrane region" description="Helical" evidence="11">
    <location>
        <begin position="30"/>
        <end position="51"/>
    </location>
</feature>
<comment type="caution">
    <text evidence="13">The sequence shown here is derived from an EMBL/GenBank/DDBJ whole genome shotgun (WGS) entry which is preliminary data.</text>
</comment>
<evidence type="ECO:0000256" key="8">
    <source>
        <dbReference type="ARBA" id="ARBA00023136"/>
    </source>
</evidence>
<dbReference type="GO" id="GO:0005886">
    <property type="term" value="C:plasma membrane"/>
    <property type="evidence" value="ECO:0007669"/>
    <property type="project" value="UniProtKB-SubCell"/>
</dbReference>
<evidence type="ECO:0000256" key="3">
    <source>
        <dbReference type="ARBA" id="ARBA00022448"/>
    </source>
</evidence>
<dbReference type="EMBL" id="QFBC01000013">
    <property type="protein sequence ID" value="PWE53981.1"/>
    <property type="molecule type" value="Genomic_DNA"/>
</dbReference>
<dbReference type="InterPro" id="IPR000515">
    <property type="entry name" value="MetI-like"/>
</dbReference>
<organism evidence="13 14">
    <name type="scientific">Metarhizobium album</name>
    <dbReference type="NCBI Taxonomy" id="2182425"/>
    <lineage>
        <taxon>Bacteria</taxon>
        <taxon>Pseudomonadati</taxon>
        <taxon>Pseudomonadota</taxon>
        <taxon>Alphaproteobacteria</taxon>
        <taxon>Hyphomicrobiales</taxon>
        <taxon>Rhizobiaceae</taxon>
        <taxon>Metarhizobium</taxon>
    </lineage>
</organism>
<gene>
    <name evidence="13" type="ORF">DEM27_23650</name>
</gene>
<feature type="transmembrane region" description="Helical" evidence="11">
    <location>
        <begin position="94"/>
        <end position="117"/>
    </location>
</feature>
<keyword evidence="14" id="KW-1185">Reference proteome</keyword>
<feature type="transmembrane region" description="Helical" evidence="11">
    <location>
        <begin position="166"/>
        <end position="186"/>
    </location>
</feature>
<comment type="function">
    <text evidence="9">Required for the activity of the bacterial periplasmic transport system of putrescine and spermidine.</text>
</comment>
<dbReference type="GO" id="GO:0055085">
    <property type="term" value="P:transmembrane transport"/>
    <property type="evidence" value="ECO:0007669"/>
    <property type="project" value="InterPro"/>
</dbReference>
<evidence type="ECO:0000256" key="6">
    <source>
        <dbReference type="ARBA" id="ARBA00022692"/>
    </source>
</evidence>
<dbReference type="Gene3D" id="1.10.3720.10">
    <property type="entry name" value="MetI-like"/>
    <property type="match status" value="1"/>
</dbReference>
<dbReference type="PANTHER" id="PTHR43848">
    <property type="entry name" value="PUTRESCINE TRANSPORT SYSTEM PERMEASE PROTEIN POTI"/>
    <property type="match status" value="1"/>
</dbReference>
<evidence type="ECO:0000256" key="5">
    <source>
        <dbReference type="ARBA" id="ARBA00022519"/>
    </source>
</evidence>
<evidence type="ECO:0000313" key="14">
    <source>
        <dbReference type="Proteomes" id="UP000245252"/>
    </source>
</evidence>
<feature type="transmembrane region" description="Helical" evidence="11">
    <location>
        <begin position="63"/>
        <end position="88"/>
    </location>
</feature>
<dbReference type="PANTHER" id="PTHR43848:SF5">
    <property type="entry name" value="SPERMIDINE_PUTRESCINE TRANSPORT SYSTEM PERMEASE PROTEIN POTC"/>
    <property type="match status" value="1"/>
</dbReference>
<comment type="similarity">
    <text evidence="2">Belongs to the binding-protein-dependent transport system permease family. CysTW subfamily.</text>
</comment>
<comment type="subcellular location">
    <subcellularLocation>
        <location evidence="1">Cell inner membrane</location>
        <topology evidence="1">Multi-pass membrane protein</topology>
    </subcellularLocation>
    <subcellularLocation>
        <location evidence="11">Cell membrane</location>
        <topology evidence="11">Multi-pass membrane protein</topology>
    </subcellularLocation>
</comment>
<evidence type="ECO:0000256" key="2">
    <source>
        <dbReference type="ARBA" id="ARBA00007069"/>
    </source>
</evidence>
<feature type="domain" description="ABC transmembrane type-1" evidence="12">
    <location>
        <begin position="26"/>
        <end position="214"/>
    </location>
</feature>
<keyword evidence="8 11" id="KW-0472">Membrane</keyword>
<evidence type="ECO:0000256" key="11">
    <source>
        <dbReference type="RuleBase" id="RU363032"/>
    </source>
</evidence>
<keyword evidence="5" id="KW-0997">Cell inner membrane</keyword>
<evidence type="ECO:0000256" key="4">
    <source>
        <dbReference type="ARBA" id="ARBA00022475"/>
    </source>
</evidence>
<evidence type="ECO:0000313" key="13">
    <source>
        <dbReference type="EMBL" id="PWE53981.1"/>
    </source>
</evidence>
<dbReference type="PROSITE" id="PS50928">
    <property type="entry name" value="ABC_TM1"/>
    <property type="match status" value="1"/>
</dbReference>
<dbReference type="OrthoDB" id="9782004at2"/>
<feature type="transmembrane region" description="Helical" evidence="11">
    <location>
        <begin position="138"/>
        <end position="160"/>
    </location>
</feature>
<keyword evidence="6 11" id="KW-0812">Transmembrane</keyword>
<dbReference type="Proteomes" id="UP000245252">
    <property type="component" value="Unassembled WGS sequence"/>
</dbReference>
<dbReference type="Pfam" id="PF00528">
    <property type="entry name" value="BPD_transp_1"/>
    <property type="match status" value="1"/>
</dbReference>
<evidence type="ECO:0000256" key="10">
    <source>
        <dbReference type="ARBA" id="ARBA00039580"/>
    </source>
</evidence>
<evidence type="ECO:0000256" key="9">
    <source>
        <dbReference type="ARBA" id="ARBA00037216"/>
    </source>
</evidence>
<accession>A0A2U2DL35</accession>
<keyword evidence="3 11" id="KW-0813">Transport</keyword>
<dbReference type="AlphaFoldDB" id="A0A2U2DL35"/>
<protein>
    <recommendedName>
        <fullName evidence="10">Spermidine/putrescine transport system permease protein PotC</fullName>
    </recommendedName>
</protein>
<evidence type="ECO:0000256" key="7">
    <source>
        <dbReference type="ARBA" id="ARBA00022989"/>
    </source>
</evidence>
<dbReference type="InterPro" id="IPR051789">
    <property type="entry name" value="Bact_Polyamine_Transport"/>
</dbReference>
<dbReference type="SUPFAM" id="SSF161098">
    <property type="entry name" value="MetI-like"/>
    <property type="match status" value="1"/>
</dbReference>
<dbReference type="InterPro" id="IPR035906">
    <property type="entry name" value="MetI-like_sf"/>
</dbReference>
<dbReference type="CDD" id="cd06261">
    <property type="entry name" value="TM_PBP2"/>
    <property type="match status" value="1"/>
</dbReference>
<feature type="transmembrane region" description="Helical" evidence="11">
    <location>
        <begin position="198"/>
        <end position="217"/>
    </location>
</feature>
<evidence type="ECO:0000256" key="1">
    <source>
        <dbReference type="ARBA" id="ARBA00004429"/>
    </source>
</evidence>